<evidence type="ECO:0000313" key="2">
    <source>
        <dbReference type="EMBL" id="KAG6520339.1"/>
    </source>
</evidence>
<reference evidence="2 3" key="1">
    <citation type="submission" date="2020-08" db="EMBL/GenBank/DDBJ databases">
        <title>Plant Genome Project.</title>
        <authorList>
            <person name="Zhang R.-G."/>
        </authorList>
    </citation>
    <scope>NUCLEOTIDE SEQUENCE [LARGE SCALE GENOMIC DNA]</scope>
    <source>
        <tissue evidence="2">Rhizome</tissue>
    </source>
</reference>
<dbReference type="PANTHER" id="PTHR12585">
    <property type="entry name" value="SCC1 / RAD21 FAMILY MEMBER"/>
    <property type="match status" value="1"/>
</dbReference>
<dbReference type="GO" id="GO:0003682">
    <property type="term" value="F:chromatin binding"/>
    <property type="evidence" value="ECO:0007669"/>
    <property type="project" value="TreeGrafter"/>
</dbReference>
<protein>
    <submittedName>
        <fullName evidence="2">Uncharacterized protein</fullName>
    </submittedName>
</protein>
<dbReference type="GO" id="GO:0007062">
    <property type="term" value="P:sister chromatid cohesion"/>
    <property type="evidence" value="ECO:0007669"/>
    <property type="project" value="InterPro"/>
</dbReference>
<keyword evidence="3" id="KW-1185">Reference proteome</keyword>
<proteinExistence type="predicted"/>
<dbReference type="EMBL" id="JACMSC010000005">
    <property type="protein sequence ID" value="KAG6520339.1"/>
    <property type="molecule type" value="Genomic_DNA"/>
</dbReference>
<feature type="compositionally biased region" description="Polar residues" evidence="1">
    <location>
        <begin position="106"/>
        <end position="124"/>
    </location>
</feature>
<evidence type="ECO:0000313" key="3">
    <source>
        <dbReference type="Proteomes" id="UP000734854"/>
    </source>
</evidence>
<dbReference type="InterPro" id="IPR039781">
    <property type="entry name" value="Rad21/Rec8-like"/>
</dbReference>
<dbReference type="GO" id="GO:1990414">
    <property type="term" value="P:replication-born double-strand break repair via sister chromatid exchange"/>
    <property type="evidence" value="ECO:0007669"/>
    <property type="project" value="TreeGrafter"/>
</dbReference>
<accession>A0A8J5H6Z8</accession>
<comment type="caution">
    <text evidence="2">The sequence shown here is derived from an EMBL/GenBank/DDBJ whole genome shotgun (WGS) entry which is preliminary data.</text>
</comment>
<sequence length="235" mass="25990">MLANIRVAVALIHVNLQENADKAPFESITLPETFNLDALELDESINPTDGSNNHQKDYQQITLAGEASAGEDQYAAFFVDKDNNTNSSVEPESRNDAEPMEGDPALNSTSFEDPHSNNHGNGSFQTFDVNNNIQEFQEIEVMRENNLDPENQLKLDNTSNGVELHDHSTSVTKRNHSFDPILEDILVFGDEPLPSTSHANPPISTFDSNIANREISSVYDNIVCDSSYSFCSLVV</sequence>
<dbReference type="PANTHER" id="PTHR12585:SF55">
    <property type="entry name" value="SISTER CHROMATID COHESION 1 PROTEIN 3"/>
    <property type="match status" value="1"/>
</dbReference>
<feature type="region of interest" description="Disordered" evidence="1">
    <location>
        <begin position="79"/>
        <end position="124"/>
    </location>
</feature>
<dbReference type="GO" id="GO:0008278">
    <property type="term" value="C:cohesin complex"/>
    <property type="evidence" value="ECO:0007669"/>
    <property type="project" value="InterPro"/>
</dbReference>
<evidence type="ECO:0000256" key="1">
    <source>
        <dbReference type="SAM" id="MobiDB-lite"/>
    </source>
</evidence>
<dbReference type="AlphaFoldDB" id="A0A8J5H6Z8"/>
<name>A0A8J5H6Z8_ZINOF</name>
<gene>
    <name evidence="2" type="ORF">ZIOFF_017388</name>
</gene>
<dbReference type="Proteomes" id="UP000734854">
    <property type="component" value="Unassembled WGS sequence"/>
</dbReference>
<organism evidence="2 3">
    <name type="scientific">Zingiber officinale</name>
    <name type="common">Ginger</name>
    <name type="synonym">Amomum zingiber</name>
    <dbReference type="NCBI Taxonomy" id="94328"/>
    <lineage>
        <taxon>Eukaryota</taxon>
        <taxon>Viridiplantae</taxon>
        <taxon>Streptophyta</taxon>
        <taxon>Embryophyta</taxon>
        <taxon>Tracheophyta</taxon>
        <taxon>Spermatophyta</taxon>
        <taxon>Magnoliopsida</taxon>
        <taxon>Liliopsida</taxon>
        <taxon>Zingiberales</taxon>
        <taxon>Zingiberaceae</taxon>
        <taxon>Zingiber</taxon>
    </lineage>
</organism>